<evidence type="ECO:0000256" key="4">
    <source>
        <dbReference type="ARBA" id="ARBA00022528"/>
    </source>
</evidence>
<dbReference type="InterPro" id="IPR008915">
    <property type="entry name" value="Peptidase_M50"/>
</dbReference>
<evidence type="ECO:0000256" key="13">
    <source>
        <dbReference type="SAM" id="MobiDB-lite"/>
    </source>
</evidence>
<evidence type="ECO:0000259" key="15">
    <source>
        <dbReference type="Pfam" id="PF02163"/>
    </source>
</evidence>
<keyword evidence="11" id="KW-0482">Metalloprotease</keyword>
<feature type="transmembrane region" description="Helical" evidence="14">
    <location>
        <begin position="259"/>
        <end position="285"/>
    </location>
</feature>
<keyword evidence="8" id="KW-0378">Hydrolase</keyword>
<feature type="domain" description="Peptidase M50" evidence="15">
    <location>
        <begin position="204"/>
        <end position="364"/>
    </location>
</feature>
<keyword evidence="17" id="KW-1185">Reference proteome</keyword>
<evidence type="ECO:0000256" key="1">
    <source>
        <dbReference type="ARBA" id="ARBA00004141"/>
    </source>
</evidence>
<evidence type="ECO:0000256" key="10">
    <source>
        <dbReference type="ARBA" id="ARBA00022989"/>
    </source>
</evidence>
<evidence type="ECO:0000256" key="3">
    <source>
        <dbReference type="ARBA" id="ARBA00007931"/>
    </source>
</evidence>
<feature type="transmembrane region" description="Helical" evidence="14">
    <location>
        <begin position="162"/>
        <end position="184"/>
    </location>
</feature>
<feature type="compositionally biased region" description="Polar residues" evidence="13">
    <location>
        <begin position="18"/>
        <end position="30"/>
    </location>
</feature>
<keyword evidence="4" id="KW-0150">Chloroplast</keyword>
<keyword evidence="9" id="KW-0809">Transit peptide</keyword>
<keyword evidence="7 14" id="KW-0812">Transmembrane</keyword>
<evidence type="ECO:0000256" key="9">
    <source>
        <dbReference type="ARBA" id="ARBA00022946"/>
    </source>
</evidence>
<feature type="transmembrane region" description="Helical" evidence="14">
    <location>
        <begin position="228"/>
        <end position="247"/>
    </location>
</feature>
<evidence type="ECO:0000256" key="5">
    <source>
        <dbReference type="ARBA" id="ARBA00022640"/>
    </source>
</evidence>
<dbReference type="Proteomes" id="UP001489004">
    <property type="component" value="Unassembled WGS sequence"/>
</dbReference>
<accession>A0AAW1R8Y9</accession>
<dbReference type="CDD" id="cd06160">
    <property type="entry name" value="S2P-M50_like_2"/>
    <property type="match status" value="1"/>
</dbReference>
<evidence type="ECO:0000256" key="2">
    <source>
        <dbReference type="ARBA" id="ARBA00004229"/>
    </source>
</evidence>
<feature type="compositionally biased region" description="Basic and acidic residues" evidence="13">
    <location>
        <begin position="40"/>
        <end position="55"/>
    </location>
</feature>
<keyword evidence="10 14" id="KW-1133">Transmembrane helix</keyword>
<evidence type="ECO:0000256" key="12">
    <source>
        <dbReference type="ARBA" id="ARBA00023136"/>
    </source>
</evidence>
<keyword evidence="5" id="KW-0934">Plastid</keyword>
<dbReference type="AlphaFoldDB" id="A0AAW1R8Y9"/>
<dbReference type="EMBL" id="JALJOR010000001">
    <property type="protein sequence ID" value="KAK9830008.1"/>
    <property type="molecule type" value="Genomic_DNA"/>
</dbReference>
<feature type="region of interest" description="Disordered" evidence="13">
    <location>
        <begin position="1"/>
        <end position="66"/>
    </location>
</feature>
<feature type="transmembrane region" description="Helical" evidence="14">
    <location>
        <begin position="196"/>
        <end position="216"/>
    </location>
</feature>
<dbReference type="GO" id="GO:0006508">
    <property type="term" value="P:proteolysis"/>
    <property type="evidence" value="ECO:0007669"/>
    <property type="project" value="UniProtKB-KW"/>
</dbReference>
<feature type="transmembrane region" description="Helical" evidence="14">
    <location>
        <begin position="371"/>
        <end position="397"/>
    </location>
</feature>
<reference evidence="16 17" key="1">
    <citation type="journal article" date="2024" name="Nat. Commun.">
        <title>Phylogenomics reveals the evolutionary origins of lichenization in chlorophyte algae.</title>
        <authorList>
            <person name="Puginier C."/>
            <person name="Libourel C."/>
            <person name="Otte J."/>
            <person name="Skaloud P."/>
            <person name="Haon M."/>
            <person name="Grisel S."/>
            <person name="Petersen M."/>
            <person name="Berrin J.G."/>
            <person name="Delaux P.M."/>
            <person name="Dal Grande F."/>
            <person name="Keller J."/>
        </authorList>
    </citation>
    <scope>NUCLEOTIDE SEQUENCE [LARGE SCALE GENOMIC DNA]</scope>
    <source>
        <strain evidence="16 17">SAG 2043</strain>
    </source>
</reference>
<sequence>MCCWHTTTTKRSARHGHQQTLAARWPSQSPHLGRQPKLLRATEDDRPPAEERSEQPEASTSEPVNLQLPPAVVSRLRDTVFGIDSFFVTSVENYQANGVLFKGNLRGKDPAKAYSIIARRLKEQLGSDYSLFLLEDQESKPVAVVIPTSAVEEPVAALPEGLLAVLFALAATLTTLNANGVSFLQPDQLDLSTASLLAAAPGTAAFFLLLVAHEVGHRYAAQKRGVQLSLPFFIPAGLGLLGSFGAITRFKGTLPNREVLLEVAAYGPLFGAAASALCVVVGLALSSAGIGGVPVEPQAFQDSFVLGLLGEAFLGGKLATQQTVSLSPLLLAGWAGLIANALNAIPVGELDGGRIAHGLWGRRAAGRISTVTLLLLGICGVFDTVALYWLLLVLFLQRGPIVPQQEELSPPAEGLKPLGIALLFLPLLILLPFPFSVAPSFDQF</sequence>
<dbReference type="GO" id="GO:0009507">
    <property type="term" value="C:chloroplast"/>
    <property type="evidence" value="ECO:0007669"/>
    <property type="project" value="UniProtKB-SubCell"/>
</dbReference>
<dbReference type="GO" id="GO:0008237">
    <property type="term" value="F:metallopeptidase activity"/>
    <property type="evidence" value="ECO:0007669"/>
    <property type="project" value="UniProtKB-KW"/>
</dbReference>
<evidence type="ECO:0000256" key="6">
    <source>
        <dbReference type="ARBA" id="ARBA00022670"/>
    </source>
</evidence>
<evidence type="ECO:0000256" key="11">
    <source>
        <dbReference type="ARBA" id="ARBA00023049"/>
    </source>
</evidence>
<protein>
    <recommendedName>
        <fullName evidence="15">Peptidase M50 domain-containing protein</fullName>
    </recommendedName>
</protein>
<proteinExistence type="inferred from homology"/>
<feature type="compositionally biased region" description="Polar residues" evidence="13">
    <location>
        <begin position="1"/>
        <end position="10"/>
    </location>
</feature>
<dbReference type="PANTHER" id="PTHR31412:SF5">
    <property type="entry name" value="ZINC METALLOPROTEASE EGY2, CHLOROPLASTIC-RELATED"/>
    <property type="match status" value="1"/>
</dbReference>
<name>A0AAW1R8Y9_9CHLO</name>
<dbReference type="Pfam" id="PF02163">
    <property type="entry name" value="Peptidase_M50"/>
    <property type="match status" value="1"/>
</dbReference>
<organism evidence="16 17">
    <name type="scientific">[Myrmecia] bisecta</name>
    <dbReference type="NCBI Taxonomy" id="41462"/>
    <lineage>
        <taxon>Eukaryota</taxon>
        <taxon>Viridiplantae</taxon>
        <taxon>Chlorophyta</taxon>
        <taxon>core chlorophytes</taxon>
        <taxon>Trebouxiophyceae</taxon>
        <taxon>Trebouxiales</taxon>
        <taxon>Trebouxiaceae</taxon>
        <taxon>Myrmecia</taxon>
    </lineage>
</organism>
<dbReference type="InterPro" id="IPR044838">
    <property type="entry name" value="EGY1-like"/>
</dbReference>
<comment type="caution">
    <text evidence="16">The sequence shown here is derived from an EMBL/GenBank/DDBJ whole genome shotgun (WGS) entry which is preliminary data.</text>
</comment>
<dbReference type="PANTHER" id="PTHR31412">
    <property type="entry name" value="ZINC METALLOPROTEASE EGY1"/>
    <property type="match status" value="1"/>
</dbReference>
<dbReference type="GO" id="GO:0016020">
    <property type="term" value="C:membrane"/>
    <property type="evidence" value="ECO:0007669"/>
    <property type="project" value="UniProtKB-SubCell"/>
</dbReference>
<evidence type="ECO:0000313" key="16">
    <source>
        <dbReference type="EMBL" id="KAK9830008.1"/>
    </source>
</evidence>
<keyword evidence="12 14" id="KW-0472">Membrane</keyword>
<evidence type="ECO:0000256" key="14">
    <source>
        <dbReference type="SAM" id="Phobius"/>
    </source>
</evidence>
<evidence type="ECO:0000256" key="8">
    <source>
        <dbReference type="ARBA" id="ARBA00022801"/>
    </source>
</evidence>
<comment type="subcellular location">
    <subcellularLocation>
        <location evidence="1">Membrane</location>
        <topology evidence="1">Multi-pass membrane protein</topology>
    </subcellularLocation>
    <subcellularLocation>
        <location evidence="2">Plastid</location>
        <location evidence="2">Chloroplast</location>
    </subcellularLocation>
</comment>
<gene>
    <name evidence="16" type="ORF">WJX72_009165</name>
</gene>
<comment type="similarity">
    <text evidence="3">Belongs to the peptidase M50B family.</text>
</comment>
<evidence type="ECO:0000313" key="17">
    <source>
        <dbReference type="Proteomes" id="UP001489004"/>
    </source>
</evidence>
<evidence type="ECO:0000256" key="7">
    <source>
        <dbReference type="ARBA" id="ARBA00022692"/>
    </source>
</evidence>
<keyword evidence="6" id="KW-0645">Protease</keyword>
<feature type="transmembrane region" description="Helical" evidence="14">
    <location>
        <begin position="417"/>
        <end position="438"/>
    </location>
</feature>